<comment type="caution">
    <text evidence="5">The sequence shown here is derived from an EMBL/GenBank/DDBJ whole genome shotgun (WGS) entry which is preliminary data.</text>
</comment>
<evidence type="ECO:0000313" key="5">
    <source>
        <dbReference type="EMBL" id="KAH7423129.1"/>
    </source>
</evidence>
<organism evidence="5 6">
    <name type="scientific">Ceratopteris richardii</name>
    <name type="common">Triangle waterfern</name>
    <dbReference type="NCBI Taxonomy" id="49495"/>
    <lineage>
        <taxon>Eukaryota</taxon>
        <taxon>Viridiplantae</taxon>
        <taxon>Streptophyta</taxon>
        <taxon>Embryophyta</taxon>
        <taxon>Tracheophyta</taxon>
        <taxon>Polypodiopsida</taxon>
        <taxon>Polypodiidae</taxon>
        <taxon>Polypodiales</taxon>
        <taxon>Pteridineae</taxon>
        <taxon>Pteridaceae</taxon>
        <taxon>Parkerioideae</taxon>
        <taxon>Ceratopteris</taxon>
    </lineage>
</organism>
<keyword evidence="2 4" id="KW-0732">Signal</keyword>
<evidence type="ECO:0000256" key="4">
    <source>
        <dbReference type="SAM" id="SignalP"/>
    </source>
</evidence>
<keyword evidence="3" id="KW-0378">Hydrolase</keyword>
<dbReference type="OrthoDB" id="1904788at2759"/>
<dbReference type="Gene3D" id="3.40.50.1110">
    <property type="entry name" value="SGNH hydrolase"/>
    <property type="match status" value="1"/>
</dbReference>
<feature type="chain" id="PRO_5035804111" description="GDSL esterase/lipase" evidence="4">
    <location>
        <begin position="32"/>
        <end position="404"/>
    </location>
</feature>
<dbReference type="PANTHER" id="PTHR22835:SF659">
    <property type="entry name" value="GDSL LIPASE_ACYLHYDROLASE, PUTATIVE (AFU_ORTHOLOGUE AFUA_2G00510)-RELATED"/>
    <property type="match status" value="1"/>
</dbReference>
<dbReference type="Pfam" id="PF00657">
    <property type="entry name" value="Lipase_GDSL"/>
    <property type="match status" value="1"/>
</dbReference>
<dbReference type="GO" id="GO:0016788">
    <property type="term" value="F:hydrolase activity, acting on ester bonds"/>
    <property type="evidence" value="ECO:0007669"/>
    <property type="project" value="InterPro"/>
</dbReference>
<dbReference type="AlphaFoldDB" id="A0A8T2TRF6"/>
<evidence type="ECO:0000313" key="6">
    <source>
        <dbReference type="Proteomes" id="UP000825935"/>
    </source>
</evidence>
<sequence>MMSSSPRPLFTMALNLRLLPFLVTCMVLVSAACGCADRISTSFPSVFTFGASMIDSGENAVAMPLRSSAEFDPYGSDYFGKPVGRWSNGRTFLDFIMEGLGYDFLHPYLKSVNANFTYGINFASSGSTARNTSATGDDSGGLFCLLVQVDQFIEFQTSTLSLQRGHQARLKMAEHFSESIYFFETGSNDYSVYAFSTDDYDSATSVNTTIAYMRSAFETLYKAGARNFIVMNVITLGCTPGILADTRGNGTYDAYGCKVDWMDLTDLHNRRLVELLEDLRAEYPEATWVLFDAHSLFLDAIRKPQNYGVEYPLKACCGSGGPYNCHSEVLCGKNPMSVNGTYLQWTKCDDPSLYIIWDTVHPVESFAYYMAQGVLTGSHLSPTFDILETVRAIKAARSSSNQVY</sequence>
<dbReference type="PANTHER" id="PTHR22835">
    <property type="entry name" value="ZINC FINGER FYVE DOMAIN CONTAINING PROTEIN"/>
    <property type="match status" value="1"/>
</dbReference>
<evidence type="ECO:0000256" key="2">
    <source>
        <dbReference type="ARBA" id="ARBA00022729"/>
    </source>
</evidence>
<dbReference type="InterPro" id="IPR036514">
    <property type="entry name" value="SGNH_hydro_sf"/>
</dbReference>
<gene>
    <name evidence="5" type="ORF">KP509_12G040500</name>
</gene>
<proteinExistence type="inferred from homology"/>
<reference evidence="5" key="1">
    <citation type="submission" date="2021-08" db="EMBL/GenBank/DDBJ databases">
        <title>WGS assembly of Ceratopteris richardii.</title>
        <authorList>
            <person name="Marchant D.B."/>
            <person name="Chen G."/>
            <person name="Jenkins J."/>
            <person name="Shu S."/>
            <person name="Leebens-Mack J."/>
            <person name="Grimwood J."/>
            <person name="Schmutz J."/>
            <person name="Soltis P."/>
            <person name="Soltis D."/>
            <person name="Chen Z.-H."/>
        </authorList>
    </citation>
    <scope>NUCLEOTIDE SEQUENCE</scope>
    <source>
        <strain evidence="5">Whitten #5841</strain>
        <tissue evidence="5">Leaf</tissue>
    </source>
</reference>
<dbReference type="EMBL" id="CM035417">
    <property type="protein sequence ID" value="KAH7423129.1"/>
    <property type="molecule type" value="Genomic_DNA"/>
</dbReference>
<name>A0A8T2TRF6_CERRI</name>
<accession>A0A8T2TRF6</accession>
<evidence type="ECO:0000256" key="1">
    <source>
        <dbReference type="ARBA" id="ARBA00008668"/>
    </source>
</evidence>
<dbReference type="InterPro" id="IPR035669">
    <property type="entry name" value="SGNH_plant_lipase-like"/>
</dbReference>
<dbReference type="OMA" id="RNICKEM"/>
<protein>
    <recommendedName>
        <fullName evidence="7">GDSL esterase/lipase</fullName>
    </recommendedName>
</protein>
<comment type="similarity">
    <text evidence="1">Belongs to the 'GDSL' lipolytic enzyme family.</text>
</comment>
<dbReference type="Proteomes" id="UP000825935">
    <property type="component" value="Chromosome 12"/>
</dbReference>
<evidence type="ECO:0000256" key="3">
    <source>
        <dbReference type="ARBA" id="ARBA00022801"/>
    </source>
</evidence>
<dbReference type="PROSITE" id="PS51257">
    <property type="entry name" value="PROKAR_LIPOPROTEIN"/>
    <property type="match status" value="1"/>
</dbReference>
<keyword evidence="6" id="KW-1185">Reference proteome</keyword>
<dbReference type="CDD" id="cd01837">
    <property type="entry name" value="SGNH_plant_lipase_like"/>
    <property type="match status" value="1"/>
</dbReference>
<dbReference type="SUPFAM" id="SSF52266">
    <property type="entry name" value="SGNH hydrolase"/>
    <property type="match status" value="1"/>
</dbReference>
<dbReference type="InterPro" id="IPR001087">
    <property type="entry name" value="GDSL"/>
</dbReference>
<evidence type="ECO:0008006" key="7">
    <source>
        <dbReference type="Google" id="ProtNLM"/>
    </source>
</evidence>
<feature type="signal peptide" evidence="4">
    <location>
        <begin position="1"/>
        <end position="31"/>
    </location>
</feature>